<sequence>MICLRGLLCPSAFLSAPSQRTGLGAAAAAAALAPAAPALAGEPPSVGIHWYWDLGIGTLHGEVAVVIFWVFFVLLVFAVAGAGGVTAALGSLTWPILLKLLTLQQLAELARANASMWCAGAEQEVMVNELRASFPEDGRRLLVPTSGSSRPSSRASTPSKGIPWGTPRNTKTLRAALALPSCGPAVTPRGQAPIREAPPTPRLGSEASEELATSISVMDVAGPEALVSIMKAPAPAPTADQGRQAVSDLFAWMRPLRRGNYAKGLTRLAFEIEERSQEWNAYLGGRCSRKESLDAITGEAVPPKDFSTTSEAASLILRLVRALPQGFALRTMLEPLLQELLEAIFCEWPRTLPSLQDLKEEEVWPERLSQLSTYAQLVSGYRASLEESKAAQKLSEEREQAASATAKVKTKAWEDLRIQIRRLEDERDKCRAEMQVAKRGCQEAEELYDTFKQQTKLALIDYSDMQYREATIKADVVALNVLCREKDFTIQELRNQATLLTQETQNLEEKLLKAREELERQAAEVEQLPVLNDKLQYYESEEAVLGVAFAKRVAVEVLGRSLEDIVGRLPNHLAMDRKTSMTLDAVMEALRVAHREAEKLKEQVVKLRHLLEDVKQLVPIWNDGVMQDVVDAYDEDAAIHRQIYSMSDKRSFAGLGMDESVPPYLRAEGLVRHRYISKKECEDLIESFLAEAPQDLNTESMHTELYQHMQRQFPDAAEMTEFAYAFICSLEAYRDDPDFELFDLMLAGAVHPSIMQDQETMLRELQNLVHNCADGSFESSTTHGRGQRSTLTGSKSSGRDQVSRRMMRAVMQAMFPEKSLERMNALMRALHVTMQMLFDAGRSANPDTAYVSDLFSATADGTQSPLIEEMRRQHLHEVLEFTALISQNLIRAAGGETQVNLSGRLDAFILITREAASQTLQEMGLPDTKTLTMLEHIWKPSEDGHELQVAEVLQRLRHFVLLKRESTWVLAGTKAVVEKAVGLGPSGGSREAGKQRCHARGPLYGGEEGQAASLFCLQDDSADTAEG</sequence>
<evidence type="ECO:0000313" key="4">
    <source>
        <dbReference type="EMBL" id="CAE7236668.1"/>
    </source>
</evidence>
<keyword evidence="1" id="KW-0175">Coiled coil</keyword>
<feature type="compositionally biased region" description="Low complexity" evidence="2">
    <location>
        <begin position="144"/>
        <end position="159"/>
    </location>
</feature>
<feature type="transmembrane region" description="Helical" evidence="3">
    <location>
        <begin position="64"/>
        <end position="89"/>
    </location>
</feature>
<keyword evidence="3" id="KW-0472">Membrane</keyword>
<protein>
    <submittedName>
        <fullName evidence="4">Tsnaxip1 protein</fullName>
    </submittedName>
</protein>
<reference evidence="4" key="1">
    <citation type="submission" date="2021-02" db="EMBL/GenBank/DDBJ databases">
        <authorList>
            <person name="Dougan E. K."/>
            <person name="Rhodes N."/>
            <person name="Thang M."/>
            <person name="Chan C."/>
        </authorList>
    </citation>
    <scope>NUCLEOTIDE SEQUENCE</scope>
</reference>
<evidence type="ECO:0000313" key="5">
    <source>
        <dbReference type="Proteomes" id="UP000604046"/>
    </source>
</evidence>
<keyword evidence="3" id="KW-0812">Transmembrane</keyword>
<dbReference type="AlphaFoldDB" id="A0A812KV62"/>
<dbReference type="Proteomes" id="UP000604046">
    <property type="component" value="Unassembled WGS sequence"/>
</dbReference>
<accession>A0A812KV62</accession>
<proteinExistence type="predicted"/>
<evidence type="ECO:0000256" key="1">
    <source>
        <dbReference type="SAM" id="Coils"/>
    </source>
</evidence>
<dbReference type="EMBL" id="CAJNDS010000835">
    <property type="protein sequence ID" value="CAE7236668.1"/>
    <property type="molecule type" value="Genomic_DNA"/>
</dbReference>
<gene>
    <name evidence="4" type="primary">Tsnaxip1</name>
    <name evidence="4" type="ORF">SNAT2548_LOCUS10216</name>
</gene>
<feature type="compositionally biased region" description="Polar residues" evidence="2">
    <location>
        <begin position="777"/>
        <end position="796"/>
    </location>
</feature>
<evidence type="ECO:0000256" key="3">
    <source>
        <dbReference type="SAM" id="Phobius"/>
    </source>
</evidence>
<feature type="coiled-coil region" evidence="1">
    <location>
        <begin position="490"/>
        <end position="528"/>
    </location>
</feature>
<name>A0A812KV62_9DINO</name>
<feature type="region of interest" description="Disordered" evidence="2">
    <location>
        <begin position="776"/>
        <end position="803"/>
    </location>
</feature>
<feature type="coiled-coil region" evidence="1">
    <location>
        <begin position="413"/>
        <end position="454"/>
    </location>
</feature>
<comment type="caution">
    <text evidence="4">The sequence shown here is derived from an EMBL/GenBank/DDBJ whole genome shotgun (WGS) entry which is preliminary data.</text>
</comment>
<keyword evidence="3" id="KW-1133">Transmembrane helix</keyword>
<keyword evidence="5" id="KW-1185">Reference proteome</keyword>
<evidence type="ECO:0000256" key="2">
    <source>
        <dbReference type="SAM" id="MobiDB-lite"/>
    </source>
</evidence>
<dbReference type="OrthoDB" id="419929at2759"/>
<feature type="region of interest" description="Disordered" evidence="2">
    <location>
        <begin position="141"/>
        <end position="167"/>
    </location>
</feature>
<organism evidence="4 5">
    <name type="scientific">Symbiodinium natans</name>
    <dbReference type="NCBI Taxonomy" id="878477"/>
    <lineage>
        <taxon>Eukaryota</taxon>
        <taxon>Sar</taxon>
        <taxon>Alveolata</taxon>
        <taxon>Dinophyceae</taxon>
        <taxon>Suessiales</taxon>
        <taxon>Symbiodiniaceae</taxon>
        <taxon>Symbiodinium</taxon>
    </lineage>
</organism>
<feature type="coiled-coil region" evidence="1">
    <location>
        <begin position="583"/>
        <end position="617"/>
    </location>
</feature>